<dbReference type="Gramene" id="TraesNOR5B03G02819310.1">
    <property type="protein sequence ID" value="TraesNOR5B03G02819310.1.CDS1"/>
    <property type="gene ID" value="TraesNOR5B03G02819310"/>
</dbReference>
<evidence type="ECO:0000313" key="2">
    <source>
        <dbReference type="EnsemblPlants" id="TraesCS5B02G016500.1.cds1"/>
    </source>
</evidence>
<dbReference type="Gramene" id="TraesCS5B02G016500.1">
    <property type="protein sequence ID" value="TraesCS5B02G016500.1.cds1"/>
    <property type="gene ID" value="TraesCS5B02G016500"/>
</dbReference>
<dbReference type="Gramene" id="TraesLAC5B03G02749000.1">
    <property type="protein sequence ID" value="TraesLAC5B03G02749000.1.CDS1"/>
    <property type="gene ID" value="TraesLAC5B03G02749000"/>
</dbReference>
<feature type="domain" description="DUF1618" evidence="1">
    <location>
        <begin position="213"/>
        <end position="372"/>
    </location>
</feature>
<reference evidence="2" key="1">
    <citation type="submission" date="2018-08" db="EMBL/GenBank/DDBJ databases">
        <authorList>
            <person name="Rossello M."/>
        </authorList>
    </citation>
    <scope>NUCLEOTIDE SEQUENCE [LARGE SCALE GENOMIC DNA]</scope>
    <source>
        <strain evidence="2">cv. Chinese Spring</strain>
    </source>
</reference>
<dbReference type="PANTHER" id="PTHR33074">
    <property type="entry name" value="EXPRESSED PROTEIN-RELATED"/>
    <property type="match status" value="1"/>
</dbReference>
<evidence type="ECO:0000313" key="3">
    <source>
        <dbReference type="Proteomes" id="UP000019116"/>
    </source>
</evidence>
<dbReference type="InterPro" id="IPR011676">
    <property type="entry name" value="DUF1618"/>
</dbReference>
<proteinExistence type="predicted"/>
<reference evidence="2" key="2">
    <citation type="submission" date="2018-10" db="UniProtKB">
        <authorList>
            <consortium name="EnsemblPlants"/>
        </authorList>
    </citation>
    <scope>IDENTIFICATION</scope>
</reference>
<dbReference type="Gramene" id="TraesCS5B03G0036300.1">
    <property type="protein sequence ID" value="TraesCS5B03G0036300.1.CDS1"/>
    <property type="gene ID" value="TraesCS5B03G0036300"/>
</dbReference>
<dbReference type="EnsemblPlants" id="TraesCS5B02G016500.1">
    <property type="protein sequence ID" value="TraesCS5B02G016500.1.cds1"/>
    <property type="gene ID" value="TraesCS5B02G016500"/>
</dbReference>
<accession>A0A3B6LFD7</accession>
<sequence length="429" mass="47449">MAAGCCVLVDSGAYIDTNDSTNASTARTVTGTGNQIMVSLWPASPPIPSRLSVHGLLLHPGQVFFQEPKILCVADGLFVLRTAIGRSSPPFNITQRMSDYFVYQPASSTEGGPSLRLLAHPHPHLFGDDEVGVLPRGGGHHFTIAALSQTSYYKFVLYLFKSEDWCWTSKKVLVDSPRLPFPMPLPPDHVHGHFQHLTNSVITIGGSRGTIGWVDLWHGILLYDVLRDRNDDDDKIRLVPLPVRPGSHCGKALDCCPKPYRSIAVVGDCLKLVELEPFGDRLPGKDPETGGPKLRIDEWTLTTYSTKCNITGNPPEDWKIDFTVNASAIRIDTTMRSALVRCGMLRNSDEAAERKLQYLWTCQPVISLNDDEGTVVYLITRVKFRHPKAWLLALDMANNQVLAMAMIETERSTALSLNYVPCRISSPAT</sequence>
<dbReference type="Gramene" id="TraesMAC5B03G02793960.1">
    <property type="protein sequence ID" value="TraesMAC5B03G02793960.1.CDS1"/>
    <property type="gene ID" value="TraesMAC5B03G02793960"/>
</dbReference>
<name>A0A3B6LFD7_WHEAT</name>
<organism evidence="2">
    <name type="scientific">Triticum aestivum</name>
    <name type="common">Wheat</name>
    <dbReference type="NCBI Taxonomy" id="4565"/>
    <lineage>
        <taxon>Eukaryota</taxon>
        <taxon>Viridiplantae</taxon>
        <taxon>Streptophyta</taxon>
        <taxon>Embryophyta</taxon>
        <taxon>Tracheophyta</taxon>
        <taxon>Spermatophyta</taxon>
        <taxon>Magnoliopsida</taxon>
        <taxon>Liliopsida</taxon>
        <taxon>Poales</taxon>
        <taxon>Poaceae</taxon>
        <taxon>BOP clade</taxon>
        <taxon>Pooideae</taxon>
        <taxon>Triticodae</taxon>
        <taxon>Triticeae</taxon>
        <taxon>Triticinae</taxon>
        <taxon>Triticum</taxon>
    </lineage>
</organism>
<dbReference type="Pfam" id="PF07762">
    <property type="entry name" value="DUF1618"/>
    <property type="match status" value="1"/>
</dbReference>
<protein>
    <recommendedName>
        <fullName evidence="1">DUF1618 domain-containing protein</fullName>
    </recommendedName>
</protein>
<dbReference type="PANTHER" id="PTHR33074:SF138">
    <property type="entry name" value="DUF1618 DOMAIN-CONTAINING PROTEIN"/>
    <property type="match status" value="1"/>
</dbReference>
<dbReference type="Proteomes" id="UP000019116">
    <property type="component" value="Chromosome 5B"/>
</dbReference>
<evidence type="ECO:0000259" key="1">
    <source>
        <dbReference type="Pfam" id="PF07762"/>
    </source>
</evidence>
<dbReference type="AlphaFoldDB" id="A0A3B6LFD7"/>
<dbReference type="Gramene" id="TraesCLE_scaffold_008899_01G000200.1">
    <property type="protein sequence ID" value="TraesCLE_scaffold_008899_01G000200.1"/>
    <property type="gene ID" value="TraesCLE_scaffold_008899_01G000200"/>
</dbReference>
<dbReference type="Gramene" id="TraesCAD_scaffold_018116_01G000200.1">
    <property type="protein sequence ID" value="TraesCAD_scaffold_018116_01G000200.1"/>
    <property type="gene ID" value="TraesCAD_scaffold_018116_01G000200"/>
</dbReference>
<dbReference type="Gramene" id="TraesSTA5B03G02786350.1">
    <property type="protein sequence ID" value="TraesSTA5B03G02786350.1.CDS1"/>
    <property type="gene ID" value="TraesSTA5B03G02786350"/>
</dbReference>
<dbReference type="Gramene" id="TraesROB_scaffold_031068_01G000200.1">
    <property type="protein sequence ID" value="TraesROB_scaffold_031068_01G000200.1"/>
    <property type="gene ID" value="TraesROB_scaffold_031068_01G000200"/>
</dbReference>
<keyword evidence="3" id="KW-1185">Reference proteome</keyword>